<proteinExistence type="predicted"/>
<dbReference type="GO" id="GO:0000447">
    <property type="term" value="P:endonucleolytic cleavage in ITS1 to separate SSU-rRNA from 5.8S rRNA and LSU-rRNA from tricistronic rRNA transcript (SSU-rRNA, 5.8S rRNA, LSU-rRNA)"/>
    <property type="evidence" value="ECO:0007669"/>
    <property type="project" value="TreeGrafter"/>
</dbReference>
<evidence type="ECO:0000313" key="8">
    <source>
        <dbReference type="EMBL" id="KIN01074.1"/>
    </source>
</evidence>
<evidence type="ECO:0000256" key="5">
    <source>
        <dbReference type="ARBA" id="ARBA00030932"/>
    </source>
</evidence>
<dbReference type="GO" id="GO:0000056">
    <property type="term" value="P:ribosomal small subunit export from nucleus"/>
    <property type="evidence" value="ECO:0007669"/>
    <property type="project" value="TreeGrafter"/>
</dbReference>
<comment type="function">
    <text evidence="4">RNA-binding nucleolar protein required for pre-rRNA processing. Involved in production of 18S rRNA and assembly of small ribosomal subunit.</text>
</comment>
<evidence type="ECO:0000256" key="4">
    <source>
        <dbReference type="ARBA" id="ARBA00024893"/>
    </source>
</evidence>
<dbReference type="InterPro" id="IPR016024">
    <property type="entry name" value="ARM-type_fold"/>
</dbReference>
<dbReference type="GO" id="GO:0003723">
    <property type="term" value="F:RNA binding"/>
    <property type="evidence" value="ECO:0007669"/>
    <property type="project" value="InterPro"/>
</dbReference>
<feature type="compositionally biased region" description="Basic residues" evidence="7">
    <location>
        <begin position="740"/>
        <end position="749"/>
    </location>
</feature>
<reference evidence="8 9" key="1">
    <citation type="submission" date="2014-04" db="EMBL/GenBank/DDBJ databases">
        <authorList>
            <consortium name="DOE Joint Genome Institute"/>
            <person name="Kuo A."/>
            <person name="Martino E."/>
            <person name="Perotto S."/>
            <person name="Kohler A."/>
            <person name="Nagy L.G."/>
            <person name="Floudas D."/>
            <person name="Copeland A."/>
            <person name="Barry K.W."/>
            <person name="Cichocki N."/>
            <person name="Veneault-Fourrey C."/>
            <person name="LaButti K."/>
            <person name="Lindquist E.A."/>
            <person name="Lipzen A."/>
            <person name="Lundell T."/>
            <person name="Morin E."/>
            <person name="Murat C."/>
            <person name="Sun H."/>
            <person name="Tunlid A."/>
            <person name="Henrissat B."/>
            <person name="Grigoriev I.V."/>
            <person name="Hibbett D.S."/>
            <person name="Martin F."/>
            <person name="Nordberg H.P."/>
            <person name="Cantor M.N."/>
            <person name="Hua S.X."/>
        </authorList>
    </citation>
    <scope>NUCLEOTIDE SEQUENCE [LARGE SCALE GENOMIC DNA]</scope>
    <source>
        <strain evidence="8 9">Zn</strain>
    </source>
</reference>
<name>A0A0C3CPV6_OIDMZ</name>
<comment type="subcellular location">
    <subcellularLocation>
        <location evidence="1">Nucleus</location>
        <location evidence="1">Nucleolus</location>
    </subcellularLocation>
</comment>
<evidence type="ECO:0000256" key="7">
    <source>
        <dbReference type="SAM" id="MobiDB-lite"/>
    </source>
</evidence>
<dbReference type="InterPro" id="IPR011989">
    <property type="entry name" value="ARM-like"/>
</dbReference>
<evidence type="ECO:0000256" key="3">
    <source>
        <dbReference type="ARBA" id="ARBA00022737"/>
    </source>
</evidence>
<dbReference type="GO" id="GO:0030686">
    <property type="term" value="C:90S preribosome"/>
    <property type="evidence" value="ECO:0007669"/>
    <property type="project" value="TreeGrafter"/>
</dbReference>
<protein>
    <recommendedName>
        <fullName evidence="2">Nucleolar protein 9</fullName>
    </recommendedName>
    <alternativeName>
        <fullName evidence="5 6">Pumilio domain-containing protein NOP9</fullName>
    </alternativeName>
</protein>
<dbReference type="HOGENOM" id="CLU_008720_1_1_1"/>
<dbReference type="GO" id="GO:0005730">
    <property type="term" value="C:nucleolus"/>
    <property type="evidence" value="ECO:0007669"/>
    <property type="project" value="UniProtKB-SubCell"/>
</dbReference>
<evidence type="ECO:0000256" key="1">
    <source>
        <dbReference type="ARBA" id="ARBA00004604"/>
    </source>
</evidence>
<evidence type="ECO:0000313" key="9">
    <source>
        <dbReference type="Proteomes" id="UP000054321"/>
    </source>
</evidence>
<sequence length="757" mass="84550">MPKENRTRGRREEKKLKRKRERGEDEAGTPKKQKSQDPAAEQEFIGIQDAEAAVEQEWAGDSMGGVEGEEDGEGGTAERPFYGLLSDEEQEYFRHADELLEVNNFDTPEDRSLFLANVYCEAEGKELKLACSQSCSRLMERLILLSTLDQKKKLFGVFSGNFPHLVQHRFASHCCETLFIQSAEAVTEELTSSVPEMKDGEVYVSMENLFLYTLNELEGRMTSLVTDRFASHTLRVLLVILAGRQIEITSHQSLLKSKKKEKVTISGLDTELARIAQSLRTVPSSFTYAIEKITADIIETMDESFIKVLATHPTGNPTLQLLLELELSTKSSTPQRKTLLSTLLPDDLAMLNSQSQVFINGLIYDPIGSRLLETLVTYTPGKLFKSIYRSTFKDRIPNLARNEIAAYVVIKVLNRLSKEDLRECLEQITPHISGLIDRQRTVVVKTLLERCHVRGIDTNSLTQMISTAYGSDPENRLLKMACIDKMDVLTTALFPPSEPDTEKTAPQMPKPTPTQMHGSYLAQCMLKIPGPPQDLIQESLLALPPETLQILALWTPTSHILQAALLPFSSTPNQTFRRKLINTFTTTTPHFPSPLLALASSTSGTHVLDSLLNSSGTLLSLIERLATTLCTHENELRESFTGRIVWRNWSLDLFKRRRGEWVKKIQSGAPENMGADGEKNKSFKASVKGGKLGRGAAKNAHKTTGAARKTAIEIARERFAEGKRAKENGTEERTVDSKANGRKGIREKRSKIESITA</sequence>
<feature type="compositionally biased region" description="Basic and acidic residues" evidence="7">
    <location>
        <begin position="718"/>
        <end position="736"/>
    </location>
</feature>
<organism evidence="8 9">
    <name type="scientific">Oidiodendron maius (strain Zn)</name>
    <dbReference type="NCBI Taxonomy" id="913774"/>
    <lineage>
        <taxon>Eukaryota</taxon>
        <taxon>Fungi</taxon>
        <taxon>Dikarya</taxon>
        <taxon>Ascomycota</taxon>
        <taxon>Pezizomycotina</taxon>
        <taxon>Leotiomycetes</taxon>
        <taxon>Leotiomycetes incertae sedis</taxon>
        <taxon>Myxotrichaceae</taxon>
        <taxon>Oidiodendron</taxon>
    </lineage>
</organism>
<keyword evidence="9" id="KW-1185">Reference proteome</keyword>
<gene>
    <name evidence="8" type="ORF">OIDMADRAFT_198225</name>
</gene>
<accession>A0A0C3CPV6</accession>
<reference evidence="9" key="2">
    <citation type="submission" date="2015-01" db="EMBL/GenBank/DDBJ databases">
        <title>Evolutionary Origins and Diversification of the Mycorrhizal Mutualists.</title>
        <authorList>
            <consortium name="DOE Joint Genome Institute"/>
            <consortium name="Mycorrhizal Genomics Consortium"/>
            <person name="Kohler A."/>
            <person name="Kuo A."/>
            <person name="Nagy L.G."/>
            <person name="Floudas D."/>
            <person name="Copeland A."/>
            <person name="Barry K.W."/>
            <person name="Cichocki N."/>
            <person name="Veneault-Fourrey C."/>
            <person name="LaButti K."/>
            <person name="Lindquist E.A."/>
            <person name="Lipzen A."/>
            <person name="Lundell T."/>
            <person name="Morin E."/>
            <person name="Murat C."/>
            <person name="Riley R."/>
            <person name="Ohm R."/>
            <person name="Sun H."/>
            <person name="Tunlid A."/>
            <person name="Henrissat B."/>
            <person name="Grigoriev I.V."/>
            <person name="Hibbett D.S."/>
            <person name="Martin F."/>
        </authorList>
    </citation>
    <scope>NUCLEOTIDE SEQUENCE [LARGE SCALE GENOMIC DNA]</scope>
    <source>
        <strain evidence="9">Zn</strain>
    </source>
</reference>
<dbReference type="AlphaFoldDB" id="A0A0C3CPV6"/>
<dbReference type="Proteomes" id="UP000054321">
    <property type="component" value="Unassembled WGS sequence"/>
</dbReference>
<dbReference type="GO" id="GO:0000480">
    <property type="term" value="P:endonucleolytic cleavage in 5'-ETS of tricistronic rRNA transcript (SSU-rRNA, 5.8S rRNA, LSU-rRNA)"/>
    <property type="evidence" value="ECO:0007669"/>
    <property type="project" value="TreeGrafter"/>
</dbReference>
<feature type="region of interest" description="Disordered" evidence="7">
    <location>
        <begin position="689"/>
        <end position="708"/>
    </location>
</feature>
<dbReference type="FunCoup" id="A0A0C3CPV6">
    <property type="interactions" value="916"/>
</dbReference>
<dbReference type="SMART" id="SM00025">
    <property type="entry name" value="Pumilio"/>
    <property type="match status" value="6"/>
</dbReference>
<dbReference type="STRING" id="913774.A0A0C3CPV6"/>
<dbReference type="SUPFAM" id="SSF48371">
    <property type="entry name" value="ARM repeat"/>
    <property type="match status" value="2"/>
</dbReference>
<feature type="region of interest" description="Disordered" evidence="7">
    <location>
        <begin position="718"/>
        <end position="757"/>
    </location>
</feature>
<dbReference type="Gene3D" id="1.25.10.10">
    <property type="entry name" value="Leucine-rich Repeat Variant"/>
    <property type="match status" value="2"/>
</dbReference>
<keyword evidence="3" id="KW-0677">Repeat</keyword>
<dbReference type="InParanoid" id="A0A0C3CPV6"/>
<dbReference type="InterPro" id="IPR040000">
    <property type="entry name" value="NOP9"/>
</dbReference>
<dbReference type="GO" id="GO:0000472">
    <property type="term" value="P:endonucleolytic cleavage to generate mature 5'-end of SSU-rRNA from (SSU-rRNA, 5.8S rRNA, LSU-rRNA)"/>
    <property type="evidence" value="ECO:0007669"/>
    <property type="project" value="TreeGrafter"/>
</dbReference>
<evidence type="ECO:0000256" key="2">
    <source>
        <dbReference type="ARBA" id="ARBA00016427"/>
    </source>
</evidence>
<dbReference type="PANTHER" id="PTHR13102">
    <property type="entry name" value="NUCLEOLAR PROTEIN 9"/>
    <property type="match status" value="1"/>
</dbReference>
<dbReference type="EMBL" id="KN832876">
    <property type="protein sequence ID" value="KIN01074.1"/>
    <property type="molecule type" value="Genomic_DNA"/>
</dbReference>
<feature type="compositionally biased region" description="Basic and acidic residues" evidence="7">
    <location>
        <begin position="1"/>
        <end position="29"/>
    </location>
</feature>
<dbReference type="OrthoDB" id="392571at2759"/>
<dbReference type="InterPro" id="IPR001313">
    <property type="entry name" value="Pumilio_RNA-bd_rpt"/>
</dbReference>
<evidence type="ECO:0000256" key="6">
    <source>
        <dbReference type="ARBA" id="ARBA00031929"/>
    </source>
</evidence>
<dbReference type="PANTHER" id="PTHR13102:SF0">
    <property type="entry name" value="NUCLEOLAR PROTEIN 9"/>
    <property type="match status" value="1"/>
</dbReference>
<dbReference type="Pfam" id="PF22493">
    <property type="entry name" value="PUF_NOP9"/>
    <property type="match status" value="1"/>
</dbReference>
<dbReference type="GO" id="GO:0030688">
    <property type="term" value="C:preribosome, small subunit precursor"/>
    <property type="evidence" value="ECO:0007669"/>
    <property type="project" value="TreeGrafter"/>
</dbReference>
<feature type="region of interest" description="Disordered" evidence="7">
    <location>
        <begin position="1"/>
        <end position="79"/>
    </location>
</feature>